<dbReference type="EMBL" id="MU070127">
    <property type="protein sequence ID" value="KAF5829687.1"/>
    <property type="molecule type" value="Genomic_DNA"/>
</dbReference>
<keyword evidence="3" id="KW-1185">Reference proteome</keyword>
<protein>
    <recommendedName>
        <fullName evidence="4">Encoded protein</fullName>
    </recommendedName>
</protein>
<gene>
    <name evidence="2" type="ORF">DUNSADRAFT_15662</name>
</gene>
<accession>A0ABQ7G510</accession>
<evidence type="ECO:0000313" key="2">
    <source>
        <dbReference type="EMBL" id="KAF5829687.1"/>
    </source>
</evidence>
<organism evidence="2 3">
    <name type="scientific">Dunaliella salina</name>
    <name type="common">Green alga</name>
    <name type="synonym">Protococcus salinus</name>
    <dbReference type="NCBI Taxonomy" id="3046"/>
    <lineage>
        <taxon>Eukaryota</taxon>
        <taxon>Viridiplantae</taxon>
        <taxon>Chlorophyta</taxon>
        <taxon>core chlorophytes</taxon>
        <taxon>Chlorophyceae</taxon>
        <taxon>CS clade</taxon>
        <taxon>Chlamydomonadales</taxon>
        <taxon>Dunaliellaceae</taxon>
        <taxon>Dunaliella</taxon>
    </lineage>
</organism>
<sequence length="107" mass="11495">MHVIDRTQLVRTESPISGSLLVSNGSVNQAVRDPMTGTTLKFNGGHAAVTTPALRQELKHTKKFYITKDVDITIQMLRNTTGVSRATNEKIGTAGTSTGVGGLFQPR</sequence>
<feature type="compositionally biased region" description="Gly residues" evidence="1">
    <location>
        <begin position="98"/>
        <end position="107"/>
    </location>
</feature>
<dbReference type="Proteomes" id="UP000815325">
    <property type="component" value="Unassembled WGS sequence"/>
</dbReference>
<reference evidence="2" key="1">
    <citation type="submission" date="2017-08" db="EMBL/GenBank/DDBJ databases">
        <authorList>
            <person name="Polle J.E."/>
            <person name="Barry K."/>
            <person name="Cushman J."/>
            <person name="Schmutz J."/>
            <person name="Tran D."/>
            <person name="Hathwaick L.T."/>
            <person name="Yim W.C."/>
            <person name="Jenkins J."/>
            <person name="Mckie-Krisberg Z.M."/>
            <person name="Prochnik S."/>
            <person name="Lindquist E."/>
            <person name="Dockter R.B."/>
            <person name="Adam C."/>
            <person name="Molina H."/>
            <person name="Bunkerborg J."/>
            <person name="Jin E."/>
            <person name="Buchheim M."/>
            <person name="Magnuson J."/>
        </authorList>
    </citation>
    <scope>NUCLEOTIDE SEQUENCE</scope>
    <source>
        <strain evidence="2">CCAP 19/18</strain>
    </source>
</reference>
<evidence type="ECO:0008006" key="4">
    <source>
        <dbReference type="Google" id="ProtNLM"/>
    </source>
</evidence>
<evidence type="ECO:0000256" key="1">
    <source>
        <dbReference type="SAM" id="MobiDB-lite"/>
    </source>
</evidence>
<feature type="region of interest" description="Disordered" evidence="1">
    <location>
        <begin position="88"/>
        <end position="107"/>
    </location>
</feature>
<name>A0ABQ7G510_DUNSA</name>
<comment type="caution">
    <text evidence="2">The sequence shown here is derived from an EMBL/GenBank/DDBJ whole genome shotgun (WGS) entry which is preliminary data.</text>
</comment>
<evidence type="ECO:0000313" key="3">
    <source>
        <dbReference type="Proteomes" id="UP000815325"/>
    </source>
</evidence>
<proteinExistence type="predicted"/>